<accession>A0ABW9G4A8</accession>
<keyword evidence="3" id="KW-0963">Cytoplasm</keyword>
<feature type="region of interest" description="Disordered" evidence="7">
    <location>
        <begin position="1"/>
        <end position="39"/>
    </location>
</feature>
<dbReference type="Pfam" id="PF01025">
    <property type="entry name" value="GrpE"/>
    <property type="match status" value="1"/>
</dbReference>
<name>A0ABW9G4A8_9GAMM</name>
<evidence type="ECO:0000256" key="6">
    <source>
        <dbReference type="SAM" id="Coils"/>
    </source>
</evidence>
<dbReference type="Proteomes" id="UP001629953">
    <property type="component" value="Unassembled WGS sequence"/>
</dbReference>
<proteinExistence type="inferred from homology"/>
<evidence type="ECO:0000313" key="8">
    <source>
        <dbReference type="EMBL" id="MFM2484412.1"/>
    </source>
</evidence>
<gene>
    <name evidence="3 8" type="primary">grpE</name>
    <name evidence="8" type="ORF">ABUE30_04910</name>
</gene>
<dbReference type="HAMAP" id="MF_01151">
    <property type="entry name" value="GrpE"/>
    <property type="match status" value="1"/>
</dbReference>
<dbReference type="PANTHER" id="PTHR21237:SF23">
    <property type="entry name" value="GRPE PROTEIN HOMOLOG, MITOCHONDRIAL"/>
    <property type="match status" value="1"/>
</dbReference>
<organism evidence="8 9">
    <name type="scientific">Celerinatantimonas yamalensis</name>
    <dbReference type="NCBI Taxonomy" id="559956"/>
    <lineage>
        <taxon>Bacteria</taxon>
        <taxon>Pseudomonadati</taxon>
        <taxon>Pseudomonadota</taxon>
        <taxon>Gammaproteobacteria</taxon>
        <taxon>Celerinatantimonadaceae</taxon>
        <taxon>Celerinatantimonas</taxon>
    </lineage>
</organism>
<evidence type="ECO:0000256" key="1">
    <source>
        <dbReference type="ARBA" id="ARBA00009054"/>
    </source>
</evidence>
<feature type="coiled-coil region" evidence="6">
    <location>
        <begin position="40"/>
        <end position="74"/>
    </location>
</feature>
<evidence type="ECO:0000256" key="4">
    <source>
        <dbReference type="RuleBase" id="RU000639"/>
    </source>
</evidence>
<dbReference type="InterPro" id="IPR013805">
    <property type="entry name" value="GrpE_CC"/>
</dbReference>
<keyword evidence="9" id="KW-1185">Reference proteome</keyword>
<sequence length="210" mass="23198">MSSEQPKHQTEQTVDPIDSVEQTSATEQAAPEPEVILADDAEKQDLQAEYQAKIAELEAQLAKANEQIQEQKDGVIRAHAEVENIRRRSAQDIDKAHKFALEKFAGELLPVIDNLERAIGAADHENEELKPMLEGVDLTLRSFLNTVAKFGVVEVNPDGEAFDPAKHQAMGMQESEDVAPNTVLAVMQKGYELNSRLIRPAMVMISKAKS</sequence>
<dbReference type="SUPFAM" id="SSF58014">
    <property type="entry name" value="Coiled-coil domain of nucleotide exchange factor GrpE"/>
    <property type="match status" value="1"/>
</dbReference>
<dbReference type="EMBL" id="JBEQCT010000002">
    <property type="protein sequence ID" value="MFM2484412.1"/>
    <property type="molecule type" value="Genomic_DNA"/>
</dbReference>
<dbReference type="SUPFAM" id="SSF51064">
    <property type="entry name" value="Head domain of nucleotide exchange factor GrpE"/>
    <property type="match status" value="1"/>
</dbReference>
<evidence type="ECO:0000256" key="3">
    <source>
        <dbReference type="HAMAP-Rule" id="MF_01151"/>
    </source>
</evidence>
<comment type="subunit">
    <text evidence="3">Homodimer.</text>
</comment>
<dbReference type="PANTHER" id="PTHR21237">
    <property type="entry name" value="GRPE PROTEIN"/>
    <property type="match status" value="1"/>
</dbReference>
<protein>
    <recommendedName>
        <fullName evidence="3 4">Protein GrpE</fullName>
    </recommendedName>
    <alternativeName>
        <fullName evidence="3">HSP-70 cofactor</fullName>
    </alternativeName>
</protein>
<dbReference type="InterPro" id="IPR009012">
    <property type="entry name" value="GrpE_head"/>
</dbReference>
<evidence type="ECO:0000256" key="5">
    <source>
        <dbReference type="RuleBase" id="RU004478"/>
    </source>
</evidence>
<evidence type="ECO:0000256" key="2">
    <source>
        <dbReference type="ARBA" id="ARBA00023186"/>
    </source>
</evidence>
<evidence type="ECO:0000256" key="7">
    <source>
        <dbReference type="SAM" id="MobiDB-lite"/>
    </source>
</evidence>
<dbReference type="Gene3D" id="3.90.20.20">
    <property type="match status" value="1"/>
</dbReference>
<dbReference type="PRINTS" id="PR00773">
    <property type="entry name" value="GRPEPROTEIN"/>
</dbReference>
<dbReference type="Gene3D" id="2.30.22.10">
    <property type="entry name" value="Head domain of nucleotide exchange factor GrpE"/>
    <property type="match status" value="1"/>
</dbReference>
<dbReference type="NCBIfam" id="NF010748">
    <property type="entry name" value="PRK14150.1"/>
    <property type="match status" value="1"/>
</dbReference>
<dbReference type="PROSITE" id="PS01071">
    <property type="entry name" value="GRPE"/>
    <property type="match status" value="1"/>
</dbReference>
<comment type="similarity">
    <text evidence="1 3 5">Belongs to the GrpE family.</text>
</comment>
<dbReference type="NCBIfam" id="NF010737">
    <property type="entry name" value="PRK14139.1"/>
    <property type="match status" value="1"/>
</dbReference>
<keyword evidence="3 4" id="KW-0346">Stress response</keyword>
<dbReference type="InterPro" id="IPR000740">
    <property type="entry name" value="GrpE"/>
</dbReference>
<dbReference type="NCBIfam" id="NF010738">
    <property type="entry name" value="PRK14140.1"/>
    <property type="match status" value="1"/>
</dbReference>
<reference evidence="8 9" key="1">
    <citation type="journal article" date="2013" name="Int. J. Syst. Evol. Microbiol.">
        <title>Celerinatantimonas yamalensis sp. nov., a cold-adapted diazotrophic bacterium from a cold permafrost brine.</title>
        <authorList>
            <person name="Shcherbakova V."/>
            <person name="Chuvilskaya N."/>
            <person name="Rivkina E."/>
            <person name="Demidov N."/>
            <person name="Uchaeva V."/>
            <person name="Suetin S."/>
            <person name="Suzina N."/>
            <person name="Gilichinsky D."/>
        </authorList>
    </citation>
    <scope>NUCLEOTIDE SEQUENCE [LARGE SCALE GENOMIC DNA]</scope>
    <source>
        <strain evidence="8 9">C7</strain>
    </source>
</reference>
<comment type="caution">
    <text evidence="8">The sequence shown here is derived from an EMBL/GenBank/DDBJ whole genome shotgun (WGS) entry which is preliminary data.</text>
</comment>
<comment type="function">
    <text evidence="3 4">Participates actively in the response to hyperosmotic and heat shock by preventing the aggregation of stress-denatured proteins, in association with DnaK and GrpE. It is the nucleotide exchange factor for DnaK and may function as a thermosensor. Unfolded proteins bind initially to DnaJ; upon interaction with the DnaJ-bound protein, DnaK hydrolyzes its bound ATP, resulting in the formation of a stable complex. GrpE releases ADP from DnaK; ATP binding to DnaK triggers the release of the substrate protein, thus completing the reaction cycle. Several rounds of ATP-dependent interactions between DnaJ, DnaK and GrpE are required for fully efficient folding.</text>
</comment>
<feature type="compositionally biased region" description="Basic and acidic residues" evidence="7">
    <location>
        <begin position="1"/>
        <end position="10"/>
    </location>
</feature>
<dbReference type="CDD" id="cd00446">
    <property type="entry name" value="GrpE"/>
    <property type="match status" value="1"/>
</dbReference>
<keyword evidence="6" id="KW-0175">Coiled coil</keyword>
<keyword evidence="2 3" id="KW-0143">Chaperone</keyword>
<comment type="subcellular location">
    <subcellularLocation>
        <location evidence="3">Cytoplasm</location>
    </subcellularLocation>
</comment>
<evidence type="ECO:0000313" key="9">
    <source>
        <dbReference type="Proteomes" id="UP001629953"/>
    </source>
</evidence>
<dbReference type="RefSeq" id="WP_408622592.1">
    <property type="nucleotide sequence ID" value="NZ_JBEQCT010000002.1"/>
</dbReference>